<dbReference type="GO" id="GO:0015562">
    <property type="term" value="F:efflux transmembrane transporter activity"/>
    <property type="evidence" value="ECO:0007669"/>
    <property type="project" value="TreeGrafter"/>
</dbReference>
<accession>A0A4D7CCB2</accession>
<evidence type="ECO:0000256" key="1">
    <source>
        <dbReference type="SAM" id="Coils"/>
    </source>
</evidence>
<dbReference type="RefSeq" id="WP_222873084.1">
    <property type="nucleotide sequence ID" value="NZ_CP039704.1"/>
</dbReference>
<keyword evidence="4" id="KW-1185">Reference proteome</keyword>
<sequence length="335" mass="35661">MKPLLKRLRGWVLPAIALAMFAFAAVSVIEPAPKAAVPPLPPAHASRDGMVGAVGIVEPSSELIAVAPELPGVVRDVLVQAGAHVTKGAPLFRQDARAQRAARETAAADVKAAEAQVTAARAGLAAAEITAADQATRLKLYAAVQDQRAVSTDETDRQRFASQRAAVAVKQARAQVQVAEADLAAAKARLSQIETDLDRLTVTAPIAGRVWRVNVRPGEFAAAGPQAEPLLTIGSDERLHVRVEIAEEDIGRVHTGARAEGSFRGATTNKRIPLGFVRFEPEAQNKRTLAGGGERVDTRVIEALFWFDPKAYPAFAGQRMDVFIDSAPLQTSENK</sequence>
<dbReference type="GO" id="GO:1990281">
    <property type="term" value="C:efflux pump complex"/>
    <property type="evidence" value="ECO:0007669"/>
    <property type="project" value="TreeGrafter"/>
</dbReference>
<evidence type="ECO:0000256" key="2">
    <source>
        <dbReference type="SAM" id="SignalP"/>
    </source>
</evidence>
<proteinExistence type="predicted"/>
<dbReference type="Gene3D" id="1.10.287.470">
    <property type="entry name" value="Helix hairpin bin"/>
    <property type="match status" value="1"/>
</dbReference>
<organism evidence="3 4">
    <name type="scientific">Hankyongella ginsenosidimutans</name>
    <dbReference type="NCBI Taxonomy" id="1763828"/>
    <lineage>
        <taxon>Bacteria</taxon>
        <taxon>Pseudomonadati</taxon>
        <taxon>Pseudomonadota</taxon>
        <taxon>Alphaproteobacteria</taxon>
        <taxon>Sphingomonadales</taxon>
        <taxon>Sphingomonadaceae</taxon>
        <taxon>Hankyongella</taxon>
    </lineage>
</organism>
<evidence type="ECO:0000313" key="4">
    <source>
        <dbReference type="Proteomes" id="UP000298714"/>
    </source>
</evidence>
<protein>
    <submittedName>
        <fullName evidence="3">HlyD family efflux transporter periplasmic adaptor subunit</fullName>
    </submittedName>
</protein>
<feature type="chain" id="PRO_5020708893" evidence="2">
    <location>
        <begin position="25"/>
        <end position="335"/>
    </location>
</feature>
<feature type="signal peptide" evidence="2">
    <location>
        <begin position="1"/>
        <end position="24"/>
    </location>
</feature>
<dbReference type="PANTHER" id="PTHR30469">
    <property type="entry name" value="MULTIDRUG RESISTANCE PROTEIN MDTA"/>
    <property type="match status" value="1"/>
</dbReference>
<evidence type="ECO:0000313" key="3">
    <source>
        <dbReference type="EMBL" id="QCI80222.1"/>
    </source>
</evidence>
<dbReference type="AlphaFoldDB" id="A0A4D7CCB2"/>
<dbReference type="KEGG" id="hgn:E6W36_14030"/>
<dbReference type="Proteomes" id="UP000298714">
    <property type="component" value="Chromosome"/>
</dbReference>
<dbReference type="PANTHER" id="PTHR30469:SF15">
    <property type="entry name" value="HLYD FAMILY OF SECRETION PROTEINS"/>
    <property type="match status" value="1"/>
</dbReference>
<name>A0A4D7CCB2_9SPHN</name>
<dbReference type="Gene3D" id="2.40.50.100">
    <property type="match status" value="1"/>
</dbReference>
<dbReference type="Gene3D" id="2.40.30.170">
    <property type="match status" value="1"/>
</dbReference>
<gene>
    <name evidence="3" type="ORF">E6W36_14030</name>
</gene>
<feature type="coiled-coil region" evidence="1">
    <location>
        <begin position="169"/>
        <end position="203"/>
    </location>
</feature>
<keyword evidence="2" id="KW-0732">Signal</keyword>
<dbReference type="EMBL" id="CP039704">
    <property type="protein sequence ID" value="QCI80222.1"/>
    <property type="molecule type" value="Genomic_DNA"/>
</dbReference>
<reference evidence="4" key="1">
    <citation type="submission" date="2019-04" db="EMBL/GenBank/DDBJ databases">
        <title>Complete genome sequence of Sphingomonas sp. W1-2-3.</title>
        <authorList>
            <person name="Im W.T."/>
        </authorList>
    </citation>
    <scope>NUCLEOTIDE SEQUENCE [LARGE SCALE GENOMIC DNA]</scope>
    <source>
        <strain evidence="4">W1-2-3</strain>
    </source>
</reference>
<dbReference type="SUPFAM" id="SSF111369">
    <property type="entry name" value="HlyD-like secretion proteins"/>
    <property type="match status" value="1"/>
</dbReference>
<keyword evidence="1" id="KW-0175">Coiled coil</keyword>